<gene>
    <name evidence="2" type="ORF">DSM3645_18721</name>
</gene>
<dbReference type="HOGENOM" id="CLU_030006_9_3_0"/>
<protein>
    <submittedName>
        <fullName evidence="2">Glycerophosphoryl diester phosphodiesterase</fullName>
    </submittedName>
</protein>
<dbReference type="GO" id="GO:0070291">
    <property type="term" value="P:N-acylethanolamine metabolic process"/>
    <property type="evidence" value="ECO:0007669"/>
    <property type="project" value="TreeGrafter"/>
</dbReference>
<dbReference type="PANTHER" id="PTHR46320:SF1">
    <property type="entry name" value="GLYCEROPHOSPHODIESTER PHOSPHODIESTERASE 1"/>
    <property type="match status" value="1"/>
</dbReference>
<dbReference type="PROSITE" id="PS51704">
    <property type="entry name" value="GP_PDE"/>
    <property type="match status" value="1"/>
</dbReference>
<dbReference type="SUPFAM" id="SSF51695">
    <property type="entry name" value="PLC-like phosphodiesterases"/>
    <property type="match status" value="1"/>
</dbReference>
<accession>A3ZZB2</accession>
<evidence type="ECO:0000313" key="3">
    <source>
        <dbReference type="Proteomes" id="UP000004358"/>
    </source>
</evidence>
<sequence>MRAFVLLLFALTPLWGCGEVSHLLAETEAKRPESSARAINVVATDLSPIAADSRAARLLAELTDASTDKVFVVAHRGDWHAAPENSLAAIQSCIDLGVDMVEIDVRITLDGHYVLLHDKTLERSTNGVGKISHLTLEQIQTLRFKDANGALTDHKIATLEAGLQLARGKILLYLDKSEYDIPAVYAIVKAYGMEDYVFFYGSRTAVELKSHCGDDFEEIRYLPKLDGATPQAKEYVESFSTQKKPLAFVTSFDREDSPVLSQFDSIRARGVRIWASPLWDELCAGHTDERALQDPDGNWGWLLDRGATLLCTDQPAKLLDYLRSKNRHD</sequence>
<dbReference type="InterPro" id="IPR017946">
    <property type="entry name" value="PLC-like_Pdiesterase_TIM-brl"/>
</dbReference>
<organism evidence="2 3">
    <name type="scientific">Blastopirellula marina DSM 3645</name>
    <dbReference type="NCBI Taxonomy" id="314230"/>
    <lineage>
        <taxon>Bacteria</taxon>
        <taxon>Pseudomonadati</taxon>
        <taxon>Planctomycetota</taxon>
        <taxon>Planctomycetia</taxon>
        <taxon>Pirellulales</taxon>
        <taxon>Pirellulaceae</taxon>
        <taxon>Blastopirellula</taxon>
    </lineage>
</organism>
<dbReference type="OrthoDB" id="238714at2"/>
<dbReference type="GO" id="GO:0005886">
    <property type="term" value="C:plasma membrane"/>
    <property type="evidence" value="ECO:0007669"/>
    <property type="project" value="TreeGrafter"/>
</dbReference>
<name>A3ZZB2_9BACT</name>
<dbReference type="AlphaFoldDB" id="A3ZZB2"/>
<dbReference type="eggNOG" id="COG0584">
    <property type="taxonomic scope" value="Bacteria"/>
</dbReference>
<dbReference type="Proteomes" id="UP000004358">
    <property type="component" value="Unassembled WGS sequence"/>
</dbReference>
<dbReference type="EMBL" id="AANZ01000024">
    <property type="protein sequence ID" value="EAQ78083.1"/>
    <property type="molecule type" value="Genomic_DNA"/>
</dbReference>
<comment type="caution">
    <text evidence="2">The sequence shown here is derived from an EMBL/GenBank/DDBJ whole genome shotgun (WGS) entry which is preliminary data.</text>
</comment>
<dbReference type="GO" id="GO:0008889">
    <property type="term" value="F:glycerophosphodiester phosphodiesterase activity"/>
    <property type="evidence" value="ECO:0007669"/>
    <property type="project" value="TreeGrafter"/>
</dbReference>
<dbReference type="Pfam" id="PF03009">
    <property type="entry name" value="GDPD"/>
    <property type="match status" value="1"/>
</dbReference>
<dbReference type="Pfam" id="PF16387">
    <property type="entry name" value="DUF4996"/>
    <property type="match status" value="1"/>
</dbReference>
<dbReference type="InterPro" id="IPR030395">
    <property type="entry name" value="GP_PDE_dom"/>
</dbReference>
<evidence type="ECO:0000259" key="1">
    <source>
        <dbReference type="PROSITE" id="PS51704"/>
    </source>
</evidence>
<dbReference type="RefSeq" id="WP_002651674.1">
    <property type="nucleotide sequence ID" value="NZ_CH672376.1"/>
</dbReference>
<dbReference type="GO" id="GO:0006644">
    <property type="term" value="P:phospholipid metabolic process"/>
    <property type="evidence" value="ECO:0007669"/>
    <property type="project" value="TreeGrafter"/>
</dbReference>
<dbReference type="STRING" id="314230.DSM3645_18721"/>
<dbReference type="GO" id="GO:0006580">
    <property type="term" value="P:ethanolamine metabolic process"/>
    <property type="evidence" value="ECO:0007669"/>
    <property type="project" value="TreeGrafter"/>
</dbReference>
<dbReference type="InterPro" id="IPR032160">
    <property type="entry name" value="DUF4996"/>
</dbReference>
<proteinExistence type="predicted"/>
<dbReference type="CDD" id="cd08566">
    <property type="entry name" value="GDPD_AtGDE_like"/>
    <property type="match status" value="1"/>
</dbReference>
<dbReference type="PANTHER" id="PTHR46320">
    <property type="entry name" value="GLYCEROPHOSPHODIESTER PHOSPHODIESTERASE 1"/>
    <property type="match status" value="1"/>
</dbReference>
<feature type="domain" description="GP-PDE" evidence="1">
    <location>
        <begin position="70"/>
        <end position="322"/>
    </location>
</feature>
<reference evidence="2 3" key="1">
    <citation type="submission" date="2006-02" db="EMBL/GenBank/DDBJ databases">
        <authorList>
            <person name="Amann R."/>
            <person name="Ferriera S."/>
            <person name="Johnson J."/>
            <person name="Kravitz S."/>
            <person name="Halpern A."/>
            <person name="Remington K."/>
            <person name="Beeson K."/>
            <person name="Tran B."/>
            <person name="Rogers Y.-H."/>
            <person name="Friedman R."/>
            <person name="Venter J.C."/>
        </authorList>
    </citation>
    <scope>NUCLEOTIDE SEQUENCE [LARGE SCALE GENOMIC DNA]</scope>
    <source>
        <strain evidence="2 3">DSM 3645</strain>
    </source>
</reference>
<evidence type="ECO:0000313" key="2">
    <source>
        <dbReference type="EMBL" id="EAQ78083.1"/>
    </source>
</evidence>
<dbReference type="Gene3D" id="3.20.20.190">
    <property type="entry name" value="Phosphatidylinositol (PI) phosphodiesterase"/>
    <property type="match status" value="1"/>
</dbReference>